<dbReference type="InterPro" id="IPR057326">
    <property type="entry name" value="KR_dom"/>
</dbReference>
<evidence type="ECO:0000313" key="4">
    <source>
        <dbReference type="EMBL" id="GAY22197.1"/>
    </source>
</evidence>
<dbReference type="PRINTS" id="PR00081">
    <property type="entry name" value="GDHRDH"/>
</dbReference>
<evidence type="ECO:0000256" key="2">
    <source>
        <dbReference type="ARBA" id="ARBA00051383"/>
    </source>
</evidence>
<dbReference type="FunFam" id="3.40.50.720:FF:000084">
    <property type="entry name" value="Short-chain dehydrogenase reductase"/>
    <property type="match status" value="1"/>
</dbReference>
<dbReference type="PROSITE" id="PS00061">
    <property type="entry name" value="ADH_SHORT"/>
    <property type="match status" value="1"/>
</dbReference>
<dbReference type="CDD" id="cd05233">
    <property type="entry name" value="SDR_c"/>
    <property type="match status" value="1"/>
</dbReference>
<sequence>MRLNGKVAVVTGGGRGIGFGVATRLASEGASVAVADLDSSSAEAAAARLRDNGASAFGMAMDVADEASVERFFDATARELGPVSILIHSAAIWSNATVEQMPTDEWQRVMDINTRGTFLVCKRAMRDMVPMGSGRIVNIASTIFLSGGPGYSHYAASKGAVIAFSRALAGEAGPHGITVNCIAPGLIATEAALATHGKTGVAAVVGHQLINRAGSVEDIAEAVGYFVGPGAGFTTGQTLYVNGGTHFA</sequence>
<reference evidence="4 5" key="1">
    <citation type="journal article" date="2013" name="Biodegradation">
        <title>Occurrence of 4-tert-butylphenol (4-t-BP) biodegradation in an aquatic sample caused by the presence of Spirodela polyrrhiza and isolation of a 4-t-BP-utilizing bacterium.</title>
        <authorList>
            <person name="Ogata Y."/>
            <person name="Toyama T."/>
            <person name="Yu N."/>
            <person name="Wang X."/>
            <person name="Sei K."/>
            <person name="Ike M."/>
        </authorList>
    </citation>
    <scope>NUCLEOTIDE SEQUENCE [LARGE SCALE GENOMIC DNA]</scope>
    <source>
        <strain evidence="4 5">OMI</strain>
    </source>
</reference>
<dbReference type="Gene3D" id="3.40.50.720">
    <property type="entry name" value="NAD(P)-binding Rossmann-like Domain"/>
    <property type="match status" value="1"/>
</dbReference>
<dbReference type="EMBL" id="BEWI01000032">
    <property type="protein sequence ID" value="GAY22197.1"/>
    <property type="molecule type" value="Genomic_DNA"/>
</dbReference>
<dbReference type="SMART" id="SM00822">
    <property type="entry name" value="PKS_KR"/>
    <property type="match status" value="1"/>
</dbReference>
<evidence type="ECO:0000256" key="1">
    <source>
        <dbReference type="ARBA" id="ARBA00006484"/>
    </source>
</evidence>
<accession>A0A292ZFE8</accession>
<dbReference type="GO" id="GO:0018502">
    <property type="term" value="F:2,5-dichloro-2,5-cyclohexadiene-1,4-diol dehydrogenase activity"/>
    <property type="evidence" value="ECO:0007669"/>
    <property type="project" value="RHEA"/>
</dbReference>
<dbReference type="EC" id="1.1.1.100" evidence="4"/>
<dbReference type="SUPFAM" id="SSF51735">
    <property type="entry name" value="NAD(P)-binding Rossmann-fold domains"/>
    <property type="match status" value="1"/>
</dbReference>
<dbReference type="GO" id="GO:0004316">
    <property type="term" value="F:3-oxoacyl-[acyl-carrier-protein] reductase (NADPH) activity"/>
    <property type="evidence" value="ECO:0007669"/>
    <property type="project" value="UniProtKB-EC"/>
</dbReference>
<dbReference type="Pfam" id="PF13561">
    <property type="entry name" value="adh_short_C2"/>
    <property type="match status" value="1"/>
</dbReference>
<proteinExistence type="inferred from homology"/>
<comment type="caution">
    <text evidence="4">The sequence shown here is derived from an EMBL/GenBank/DDBJ whole genome shotgun (WGS) entry which is preliminary data.</text>
</comment>
<dbReference type="AlphaFoldDB" id="A0A292ZFE8"/>
<evidence type="ECO:0000313" key="5">
    <source>
        <dbReference type="Proteomes" id="UP000221538"/>
    </source>
</evidence>
<comment type="similarity">
    <text evidence="1">Belongs to the short-chain dehydrogenases/reductases (SDR) family.</text>
</comment>
<dbReference type="Proteomes" id="UP000221538">
    <property type="component" value="Unassembled WGS sequence"/>
</dbReference>
<reference evidence="4 5" key="2">
    <citation type="journal article" date="2013" name="Environ. Sci. Technol.">
        <title>The 4-tert-butylphenol-utilizing bacterium Sphingobium fuliginis OMI can degrade bisphenols via phenolic ring hydroxylation and meta-cleavage pathway.</title>
        <authorList>
            <person name="Ogata Y."/>
            <person name="Goda S."/>
            <person name="Toyama T."/>
            <person name="Sei K."/>
            <person name="Ike M."/>
        </authorList>
    </citation>
    <scope>NUCLEOTIDE SEQUENCE [LARGE SCALE GENOMIC DNA]</scope>
    <source>
        <strain evidence="4 5">OMI</strain>
    </source>
</reference>
<gene>
    <name evidence="4" type="ORF">SFOMI_2752</name>
</gene>
<dbReference type="InterPro" id="IPR020904">
    <property type="entry name" value="Sc_DH/Rdtase_CS"/>
</dbReference>
<keyword evidence="4" id="KW-0560">Oxidoreductase</keyword>
<dbReference type="PANTHER" id="PTHR42760:SF40">
    <property type="entry name" value="3-OXOACYL-[ACYL-CARRIER-PROTEIN] REDUCTASE, CHLOROPLASTIC"/>
    <property type="match status" value="1"/>
</dbReference>
<dbReference type="InterPro" id="IPR036291">
    <property type="entry name" value="NAD(P)-bd_dom_sf"/>
</dbReference>
<dbReference type="RefSeq" id="WP_158230043.1">
    <property type="nucleotide sequence ID" value="NZ_BEWI01000032.1"/>
</dbReference>
<dbReference type="PANTHER" id="PTHR42760">
    <property type="entry name" value="SHORT-CHAIN DEHYDROGENASES/REDUCTASES FAMILY MEMBER"/>
    <property type="match status" value="1"/>
</dbReference>
<name>A0A292ZFE8_SPHSA</name>
<evidence type="ECO:0000259" key="3">
    <source>
        <dbReference type="SMART" id="SM00822"/>
    </source>
</evidence>
<dbReference type="InterPro" id="IPR002347">
    <property type="entry name" value="SDR_fam"/>
</dbReference>
<organism evidence="4 5">
    <name type="scientific">Sphingobium fuliginis (strain ATCC 27551)</name>
    <dbReference type="NCBI Taxonomy" id="336203"/>
    <lineage>
        <taxon>Bacteria</taxon>
        <taxon>Pseudomonadati</taxon>
        <taxon>Pseudomonadota</taxon>
        <taxon>Alphaproteobacteria</taxon>
        <taxon>Sphingomonadales</taxon>
        <taxon>Sphingomonadaceae</taxon>
        <taxon>Sphingobium</taxon>
    </lineage>
</organism>
<dbReference type="GO" id="GO:0030497">
    <property type="term" value="P:fatty acid elongation"/>
    <property type="evidence" value="ECO:0007669"/>
    <property type="project" value="TreeGrafter"/>
</dbReference>
<dbReference type="PRINTS" id="PR00080">
    <property type="entry name" value="SDRFAMILY"/>
</dbReference>
<feature type="domain" description="Ketoreductase" evidence="3">
    <location>
        <begin position="6"/>
        <end position="185"/>
    </location>
</feature>
<comment type="catalytic activity">
    <reaction evidence="2">
        <text>2,5-dichlorocyclohexa-2,5-dien-1,4-diol + NAD(+) = 2,5-dichlorohydroquinone + NADH + H(+)</text>
        <dbReference type="Rhea" id="RHEA:15741"/>
        <dbReference type="ChEBI" id="CHEBI:15378"/>
        <dbReference type="ChEBI" id="CHEBI:27545"/>
        <dbReference type="ChEBI" id="CHEBI:28975"/>
        <dbReference type="ChEBI" id="CHEBI:57540"/>
        <dbReference type="ChEBI" id="CHEBI:57945"/>
    </reaction>
</comment>
<protein>
    <submittedName>
        <fullName evidence="4">3-oxoacyl-[acyl-carrier protein] reductase</fullName>
        <ecNumber evidence="4">1.1.1.100</ecNumber>
    </submittedName>
</protein>